<evidence type="ECO:0000256" key="3">
    <source>
        <dbReference type="HAMAP-Rule" id="MF_01077"/>
    </source>
</evidence>
<evidence type="ECO:0000313" key="7">
    <source>
        <dbReference type="Proteomes" id="UP000823960"/>
    </source>
</evidence>
<reference evidence="6" key="2">
    <citation type="journal article" date="2021" name="PeerJ">
        <title>Extensive microbial diversity within the chicken gut microbiome revealed by metagenomics and culture.</title>
        <authorList>
            <person name="Gilroy R."/>
            <person name="Ravi A."/>
            <person name="Getino M."/>
            <person name="Pursley I."/>
            <person name="Horton D.L."/>
            <person name="Alikhan N.F."/>
            <person name="Baker D."/>
            <person name="Gharbi K."/>
            <person name="Hall N."/>
            <person name="Watson M."/>
            <person name="Adriaenssens E.M."/>
            <person name="Foster-Nyarko E."/>
            <person name="Jarju S."/>
            <person name="Secka A."/>
            <person name="Antonio M."/>
            <person name="Oren A."/>
            <person name="Chaudhuri R.R."/>
            <person name="La Ragione R."/>
            <person name="Hildebrand F."/>
            <person name="Pallen M.J."/>
        </authorList>
    </citation>
    <scope>NUCLEOTIDE SEQUENCE</scope>
    <source>
        <strain evidence="6">1370</strain>
    </source>
</reference>
<dbReference type="Gene3D" id="3.30.300.70">
    <property type="entry name" value="RimP-like superfamily, N-terminal"/>
    <property type="match status" value="1"/>
</dbReference>
<dbReference type="InterPro" id="IPR036847">
    <property type="entry name" value="RimP_C_sf"/>
</dbReference>
<keyword evidence="1 3" id="KW-0963">Cytoplasm</keyword>
<dbReference type="SUPFAM" id="SSF75420">
    <property type="entry name" value="YhbC-like, N-terminal domain"/>
    <property type="match status" value="1"/>
</dbReference>
<dbReference type="Gene3D" id="2.30.30.180">
    <property type="entry name" value="Ribosome maturation factor RimP, C-terminal domain"/>
    <property type="match status" value="1"/>
</dbReference>
<dbReference type="Pfam" id="PF17384">
    <property type="entry name" value="DUF150_C"/>
    <property type="match status" value="1"/>
</dbReference>
<dbReference type="EMBL" id="DVOL01000042">
    <property type="protein sequence ID" value="HIV10668.1"/>
    <property type="molecule type" value="Genomic_DNA"/>
</dbReference>
<accession>A0A9D1NQX5</accession>
<protein>
    <recommendedName>
        <fullName evidence="3">Ribosome maturation factor RimP</fullName>
    </recommendedName>
</protein>
<gene>
    <name evidence="3" type="primary">rimP</name>
    <name evidence="6" type="ORF">IAD28_03100</name>
</gene>
<dbReference type="GO" id="GO:0005829">
    <property type="term" value="C:cytosol"/>
    <property type="evidence" value="ECO:0007669"/>
    <property type="project" value="TreeGrafter"/>
</dbReference>
<dbReference type="InterPro" id="IPR028998">
    <property type="entry name" value="RimP_C"/>
</dbReference>
<evidence type="ECO:0000256" key="2">
    <source>
        <dbReference type="ARBA" id="ARBA00022517"/>
    </source>
</evidence>
<feature type="domain" description="Ribosome maturation factor RimP C-terminal" evidence="5">
    <location>
        <begin position="88"/>
        <end position="142"/>
    </location>
</feature>
<comment type="function">
    <text evidence="3">Required for maturation of 30S ribosomal subunits.</text>
</comment>
<dbReference type="InterPro" id="IPR028989">
    <property type="entry name" value="RimP_N"/>
</dbReference>
<dbReference type="AlphaFoldDB" id="A0A9D1NQX5"/>
<dbReference type="FunFam" id="3.30.300.70:FF:000001">
    <property type="entry name" value="Ribosome maturation factor RimP"/>
    <property type="match status" value="1"/>
</dbReference>
<comment type="similarity">
    <text evidence="3">Belongs to the RimP family.</text>
</comment>
<evidence type="ECO:0000256" key="1">
    <source>
        <dbReference type="ARBA" id="ARBA00022490"/>
    </source>
</evidence>
<dbReference type="Proteomes" id="UP000823960">
    <property type="component" value="Unassembled WGS sequence"/>
</dbReference>
<organism evidence="6 7">
    <name type="scientific">Candidatus Faeciplasma avium</name>
    <dbReference type="NCBI Taxonomy" id="2840798"/>
    <lineage>
        <taxon>Bacteria</taxon>
        <taxon>Bacillati</taxon>
        <taxon>Bacillota</taxon>
        <taxon>Clostridia</taxon>
        <taxon>Eubacteriales</taxon>
        <taxon>Oscillospiraceae</taxon>
        <taxon>Oscillospiraceae incertae sedis</taxon>
        <taxon>Candidatus Faeciplasma</taxon>
    </lineage>
</organism>
<proteinExistence type="inferred from homology"/>
<dbReference type="PANTHER" id="PTHR33867:SF1">
    <property type="entry name" value="RIBOSOME MATURATION FACTOR RIMP"/>
    <property type="match status" value="1"/>
</dbReference>
<dbReference type="GO" id="GO:0000028">
    <property type="term" value="P:ribosomal small subunit assembly"/>
    <property type="evidence" value="ECO:0007669"/>
    <property type="project" value="TreeGrafter"/>
</dbReference>
<dbReference type="SUPFAM" id="SSF74942">
    <property type="entry name" value="YhbC-like, C-terminal domain"/>
    <property type="match status" value="1"/>
</dbReference>
<feature type="domain" description="Ribosome maturation factor RimP N-terminal" evidence="4">
    <location>
        <begin position="14"/>
        <end position="84"/>
    </location>
</feature>
<name>A0A9D1NQX5_9FIRM</name>
<dbReference type="InterPro" id="IPR035956">
    <property type="entry name" value="RimP_N_sf"/>
</dbReference>
<evidence type="ECO:0000259" key="4">
    <source>
        <dbReference type="Pfam" id="PF02576"/>
    </source>
</evidence>
<comment type="caution">
    <text evidence="6">The sequence shown here is derived from an EMBL/GenBank/DDBJ whole genome shotgun (WGS) entry which is preliminary data.</text>
</comment>
<dbReference type="HAMAP" id="MF_01077">
    <property type="entry name" value="RimP"/>
    <property type="match status" value="1"/>
</dbReference>
<dbReference type="Pfam" id="PF02576">
    <property type="entry name" value="RimP_N"/>
    <property type="match status" value="1"/>
</dbReference>
<evidence type="ECO:0000313" key="6">
    <source>
        <dbReference type="EMBL" id="HIV10668.1"/>
    </source>
</evidence>
<dbReference type="PANTHER" id="PTHR33867">
    <property type="entry name" value="RIBOSOME MATURATION FACTOR RIMP"/>
    <property type="match status" value="1"/>
</dbReference>
<reference evidence="6" key="1">
    <citation type="submission" date="2020-10" db="EMBL/GenBank/DDBJ databases">
        <authorList>
            <person name="Gilroy R."/>
        </authorList>
    </citation>
    <scope>NUCLEOTIDE SEQUENCE</scope>
    <source>
        <strain evidence="6">1370</strain>
    </source>
</reference>
<dbReference type="GO" id="GO:0006412">
    <property type="term" value="P:translation"/>
    <property type="evidence" value="ECO:0007669"/>
    <property type="project" value="TreeGrafter"/>
</dbReference>
<dbReference type="CDD" id="cd01734">
    <property type="entry name" value="YlxS_C"/>
    <property type="match status" value="1"/>
</dbReference>
<sequence>MAENVTAAKVAALAKPICDRLGLSIWDVRYEKEGATWYLRVLIDKEGGVGIEDCEALHRPLGKLLDEKDIILRSYVLEVSSPGLGRELRRPEHFEACIGKKVRVKFFRLTEGVKEVVGPLVAYDKFGIIVETKIPARLRPFPWAIDGKYISSVRLADDEDLFKEADGD</sequence>
<keyword evidence="2 3" id="KW-0690">Ribosome biogenesis</keyword>
<comment type="subcellular location">
    <subcellularLocation>
        <location evidence="3">Cytoplasm</location>
    </subcellularLocation>
</comment>
<evidence type="ECO:0000259" key="5">
    <source>
        <dbReference type="Pfam" id="PF17384"/>
    </source>
</evidence>
<dbReference type="InterPro" id="IPR003728">
    <property type="entry name" value="Ribosome_maturation_RimP"/>
</dbReference>